<dbReference type="AlphaFoldDB" id="V5SGZ5"/>
<name>V5SGZ5_9HYPH</name>
<dbReference type="CDD" id="cd07344">
    <property type="entry name" value="M48_yhfN_like"/>
    <property type="match status" value="1"/>
</dbReference>
<dbReference type="RefSeq" id="WP_023788782.1">
    <property type="nucleotide sequence ID" value="NC_022997.1"/>
</dbReference>
<evidence type="ECO:0000313" key="3">
    <source>
        <dbReference type="Proteomes" id="UP000018542"/>
    </source>
</evidence>
<dbReference type="OrthoDB" id="9795402at2"/>
<accession>V5SGZ5</accession>
<protein>
    <recommendedName>
        <fullName evidence="1">YgjP-like metallopeptidase domain-containing protein</fullName>
    </recommendedName>
</protein>
<dbReference type="PANTHER" id="PTHR30399:SF1">
    <property type="entry name" value="UTP PYROPHOSPHATASE"/>
    <property type="match status" value="1"/>
</dbReference>
<evidence type="ECO:0000259" key="1">
    <source>
        <dbReference type="Pfam" id="PF01863"/>
    </source>
</evidence>
<reference evidence="2 3" key="1">
    <citation type="journal article" date="2014" name="Genome Announc.">
        <title>Complete Genome Sequence of Hyphomicrobium nitrativorans Strain NL23, a Denitrifying Bacterium Isolated from Biofilm of a Methanol-Fed Denitrification System Treating Seawater at the Montreal Biodome.</title>
        <authorList>
            <person name="Martineau C."/>
            <person name="Villeneuve C."/>
            <person name="Mauffrey F."/>
            <person name="Villemur R."/>
        </authorList>
    </citation>
    <scope>NUCLEOTIDE SEQUENCE [LARGE SCALE GENOMIC DNA]</scope>
    <source>
        <strain evidence="2">NL23</strain>
    </source>
</reference>
<evidence type="ECO:0000313" key="2">
    <source>
        <dbReference type="EMBL" id="AHB49777.1"/>
    </source>
</evidence>
<sequence length="249" mass="28491">MRKTRRLASSTLKTENIDTLGAAVEVRRHPGARRLTLRVSRTRRTVIVTLPMQCDIDEAGTFITRNIEWVRERLDSLPSPVPFRDGVFIPLRGEAHRVVFAGPGKRGVVSRRVAEDFPELCIAGHEEHAPRRLKDWLAREAHRDLEDRVAFHAKRLNVAPKRIAVRDQTSRWGSCSTTGVLSFSWRLILAPPEILDYVAAHEVAHLKEMNHGPRFWALVAKTMPALEDAKRWLQIYGMDLHRYGMLAEE</sequence>
<dbReference type="PANTHER" id="PTHR30399">
    <property type="entry name" value="UNCHARACTERIZED PROTEIN YGJP"/>
    <property type="match status" value="1"/>
</dbReference>
<dbReference type="EMBL" id="CP006912">
    <property type="protein sequence ID" value="AHB49777.1"/>
    <property type="molecule type" value="Genomic_DNA"/>
</dbReference>
<dbReference type="Pfam" id="PF01863">
    <property type="entry name" value="YgjP-like"/>
    <property type="match status" value="1"/>
</dbReference>
<dbReference type="KEGG" id="hni:W911_17475"/>
<dbReference type="InterPro" id="IPR002725">
    <property type="entry name" value="YgjP-like_metallopeptidase"/>
</dbReference>
<organism evidence="2 3">
    <name type="scientific">Hyphomicrobium nitrativorans NL23</name>
    <dbReference type="NCBI Taxonomy" id="1029756"/>
    <lineage>
        <taxon>Bacteria</taxon>
        <taxon>Pseudomonadati</taxon>
        <taxon>Pseudomonadota</taxon>
        <taxon>Alphaproteobacteria</taxon>
        <taxon>Hyphomicrobiales</taxon>
        <taxon>Hyphomicrobiaceae</taxon>
        <taxon>Hyphomicrobium</taxon>
    </lineage>
</organism>
<dbReference type="HOGENOM" id="CLU_065947_2_1_5"/>
<proteinExistence type="predicted"/>
<keyword evidence="3" id="KW-1185">Reference proteome</keyword>
<dbReference type="Proteomes" id="UP000018542">
    <property type="component" value="Chromosome"/>
</dbReference>
<gene>
    <name evidence="2" type="ORF">W911_17475</name>
</gene>
<dbReference type="PATRIC" id="fig|1029756.8.peg.3634"/>
<feature type="domain" description="YgjP-like metallopeptidase" evidence="1">
    <location>
        <begin position="33"/>
        <end position="234"/>
    </location>
</feature>
<dbReference type="InterPro" id="IPR053136">
    <property type="entry name" value="UTP_pyrophosphatase-like"/>
</dbReference>
<dbReference type="Gene3D" id="3.30.2010.10">
    <property type="entry name" value="Metalloproteases ('zincins'), catalytic domain"/>
    <property type="match status" value="1"/>
</dbReference>